<dbReference type="SUPFAM" id="SSF54106">
    <property type="entry name" value="LysM domain"/>
    <property type="match status" value="1"/>
</dbReference>
<dbReference type="RefSeq" id="XP_028837513.1">
    <property type="nucleotide sequence ID" value="XM_028981680.1"/>
</dbReference>
<keyword evidence="5" id="KW-1185">Reference proteome</keyword>
<evidence type="ECO:0000259" key="3">
    <source>
        <dbReference type="PROSITE" id="PS51782"/>
    </source>
</evidence>
<dbReference type="SMART" id="SM00257">
    <property type="entry name" value="LysM"/>
    <property type="match status" value="1"/>
</dbReference>
<feature type="region of interest" description="Disordered" evidence="2">
    <location>
        <begin position="99"/>
        <end position="131"/>
    </location>
</feature>
<dbReference type="PANTHER" id="PTHR20932">
    <property type="entry name" value="LYSM AND PUTATIVE PEPTIDOGLYCAN-BINDING DOMAIN-CONTAINING PROTEIN"/>
    <property type="match status" value="1"/>
</dbReference>
<dbReference type="Gene3D" id="3.10.350.10">
    <property type="entry name" value="LysM domain"/>
    <property type="match status" value="1"/>
</dbReference>
<dbReference type="Ensembl" id="ENSDCDT00010017687.1">
    <property type="protein sequence ID" value="ENSDCDP00010016675.1"/>
    <property type="gene ID" value="ENSDCDG00010007659.1"/>
</dbReference>
<dbReference type="InterPro" id="IPR045030">
    <property type="entry name" value="LYSM1-4"/>
</dbReference>
<dbReference type="PROSITE" id="PS51782">
    <property type="entry name" value="LYSM"/>
    <property type="match status" value="1"/>
</dbReference>
<dbReference type="AlphaFoldDB" id="A0AAY4B7A6"/>
<organism evidence="4 5">
    <name type="scientific">Denticeps clupeoides</name>
    <name type="common">denticle herring</name>
    <dbReference type="NCBI Taxonomy" id="299321"/>
    <lineage>
        <taxon>Eukaryota</taxon>
        <taxon>Metazoa</taxon>
        <taxon>Chordata</taxon>
        <taxon>Craniata</taxon>
        <taxon>Vertebrata</taxon>
        <taxon>Euteleostomi</taxon>
        <taxon>Actinopterygii</taxon>
        <taxon>Neopterygii</taxon>
        <taxon>Teleostei</taxon>
        <taxon>Clupei</taxon>
        <taxon>Clupeiformes</taxon>
        <taxon>Denticipitoidei</taxon>
        <taxon>Denticipitidae</taxon>
        <taxon>Denticeps</taxon>
    </lineage>
</organism>
<proteinExistence type="predicted"/>
<dbReference type="InterPro" id="IPR036779">
    <property type="entry name" value="LysM_dom_sf"/>
</dbReference>
<dbReference type="CDD" id="cd00118">
    <property type="entry name" value="LysM"/>
    <property type="match status" value="1"/>
</dbReference>
<name>A0AAY4B7A6_9TELE</name>
<reference evidence="4 5" key="1">
    <citation type="submission" date="2020-06" db="EMBL/GenBank/DDBJ databases">
        <authorList>
            <consortium name="Wellcome Sanger Institute Data Sharing"/>
        </authorList>
    </citation>
    <scope>NUCLEOTIDE SEQUENCE [LARGE SCALE GENOMIC DNA]</scope>
</reference>
<reference evidence="4" key="2">
    <citation type="submission" date="2025-08" db="UniProtKB">
        <authorList>
            <consortium name="Ensembl"/>
        </authorList>
    </citation>
    <scope>IDENTIFICATION</scope>
</reference>
<dbReference type="GeneID" id="114791125"/>
<dbReference type="PANTHER" id="PTHR20932:SF2">
    <property type="entry name" value="AND PUTATIVE PEPTIDOGLYCAN-BINDING DOMAIN-CONTAINING PROTEIN 1-RELATED"/>
    <property type="match status" value="1"/>
</dbReference>
<gene>
    <name evidence="4" type="primary">LYSMD1</name>
</gene>
<dbReference type="GeneTree" id="ENSGT00940000160002"/>
<reference evidence="4" key="3">
    <citation type="submission" date="2025-09" db="UniProtKB">
        <authorList>
            <consortium name="Ensembl"/>
        </authorList>
    </citation>
    <scope>IDENTIFICATION</scope>
</reference>
<evidence type="ECO:0000256" key="1">
    <source>
        <dbReference type="ARBA" id="ARBA00040996"/>
    </source>
</evidence>
<accession>A0AAY4B7A6</accession>
<feature type="compositionally biased region" description="Basic and acidic residues" evidence="2">
    <location>
        <begin position="100"/>
        <end position="112"/>
    </location>
</feature>
<dbReference type="Pfam" id="PF01476">
    <property type="entry name" value="LysM"/>
    <property type="match status" value="1"/>
</dbReference>
<feature type="region of interest" description="Disordered" evidence="2">
    <location>
        <begin position="1"/>
        <end position="41"/>
    </location>
</feature>
<evidence type="ECO:0000313" key="4">
    <source>
        <dbReference type="Ensembl" id="ENSDCDP00010016675.1"/>
    </source>
</evidence>
<feature type="domain" description="LysM" evidence="3">
    <location>
        <begin position="41"/>
        <end position="85"/>
    </location>
</feature>
<evidence type="ECO:0000313" key="5">
    <source>
        <dbReference type="Proteomes" id="UP000694580"/>
    </source>
</evidence>
<sequence length="214" mass="23502">MSSSDRAAAPSGAHGLLRGSRARSYGSLVSSPVSPARQKRIEHQIEAGDTLQGLSLKYGVSMEQIKRANRLYTNDSIFLKKSLSIPVLSEYDLLGNGEAVPHDRREGSKESNADLSQSSRGRVPENDQVAEDLSPLDYLKRMDGLISQSKQAAAVRCQDLNVFPDQETDCSSRPLNGHLSSRGRQPKAVVGTVPLTVTKRIKKLRETEEEIFQL</sequence>
<dbReference type="InterPro" id="IPR018392">
    <property type="entry name" value="LysM"/>
</dbReference>
<evidence type="ECO:0000256" key="2">
    <source>
        <dbReference type="SAM" id="MobiDB-lite"/>
    </source>
</evidence>
<dbReference type="Proteomes" id="UP000694580">
    <property type="component" value="Chromosome 5"/>
</dbReference>
<protein>
    <recommendedName>
        <fullName evidence="1">LysM and putative peptidoglycan-binding domain-containing protein 1</fullName>
    </recommendedName>
</protein>